<accession>A0ABW2IXV5</accession>
<reference evidence="2" key="1">
    <citation type="journal article" date="2019" name="Int. J. Syst. Evol. Microbiol.">
        <title>The Global Catalogue of Microorganisms (GCM) 10K type strain sequencing project: providing services to taxonomists for standard genome sequencing and annotation.</title>
        <authorList>
            <consortium name="The Broad Institute Genomics Platform"/>
            <consortium name="The Broad Institute Genome Sequencing Center for Infectious Disease"/>
            <person name="Wu L."/>
            <person name="Ma J."/>
        </authorList>
    </citation>
    <scope>NUCLEOTIDE SEQUENCE [LARGE SCALE GENOMIC DNA]</scope>
    <source>
        <strain evidence="2">CCUG 60559</strain>
    </source>
</reference>
<sequence>MNPVRILPLTLCLFAGLSHGQESFRVELGKDGETIADMRPVFLEFESRPLPAISPAEVARRYQHLFSTTDEPAVRVDALNRLTNIRDRSGEDIGFTPAQEAAVYRQAIESYESILQSGAFGGRLDELLYQMAKAHAFTGQNQASVKRLEQLVGLYPDSPLVPEARFRIAESAFAAGNYVEAEAGYRALVDGSASAGELENKARYMLGWSLFKQGPHAWERAGRRFVAVLDAALPAGDSLDAVAESSVDSIDDTLRVLALIASRRKGAETLLEWLEPEPMRSWTPLVFDRLADLYAVQGDTEASVATNRAFVAWFPSHPLRAGFMAQVVDVWKRAGNPVKARAAMADYVALFDNANDYAGLKSDYRQKWAKFSRFLADYHYAEGAADGGSSHSHYRAAAEYYEGLARRSAGADSNDGVNGSAGELFRLAGDAWLQAKGYVSALANFRLAAYEVPGYGQGADSGWAAVALLRSGVKGELAASGFAPGLEELSAEADRFTAQYGSDARAPGLLADLASRWLETGRNDDLARKYAALAVTHELATPETRYAGWVVTARVRQNTAEYGLAERAWREALRLASGDSASRAMGQDAPGLRQQLATTIYRQGEQAAAEGNVNVAVAHFQRIETALPGSEIAIKGRFDAANTLLRASHWQPAINELNRFRVDYPGHALAADISEKLVLAYTSSDQPARAAGELLNMAGRHSQEASSLLADAWVYRLQAAELFHVAGHTRQRNALYNDYLARKPAARDADEHITLQTMRQRLIETQSGPMQRRAELVTAELESHWHSEQTLRWSAQAALTLGAGAAAEFAGIELGEPLETSLERKQVAMNKAQAFFRNAESLGGSAVLPETLFRRAELHRIMARDLMASAAPEELNELEQMQYRMLLEEEAYPFEERAIALHSQNHERISAGGFNAWIEKSLEVLAELYPGRYRRPVRWMSVVVEEESDDA</sequence>
<name>A0ABW2IXV5_9GAMM</name>
<dbReference type="SUPFAM" id="SSF48452">
    <property type="entry name" value="TPR-like"/>
    <property type="match status" value="2"/>
</dbReference>
<dbReference type="EMBL" id="JBHTBD010000005">
    <property type="protein sequence ID" value="MFC7295661.1"/>
    <property type="molecule type" value="Genomic_DNA"/>
</dbReference>
<dbReference type="Gene3D" id="1.25.40.10">
    <property type="entry name" value="Tetratricopeptide repeat domain"/>
    <property type="match status" value="2"/>
</dbReference>
<protein>
    <submittedName>
        <fullName evidence="1">Tetratricopeptide repeat protein</fullName>
    </submittedName>
</protein>
<keyword evidence="2" id="KW-1185">Reference proteome</keyword>
<gene>
    <name evidence="1" type="ORF">ACFQQA_13115</name>
</gene>
<comment type="caution">
    <text evidence="1">The sequence shown here is derived from an EMBL/GenBank/DDBJ whole genome shotgun (WGS) entry which is preliminary data.</text>
</comment>
<evidence type="ECO:0000313" key="1">
    <source>
        <dbReference type="EMBL" id="MFC7295661.1"/>
    </source>
</evidence>
<evidence type="ECO:0000313" key="2">
    <source>
        <dbReference type="Proteomes" id="UP001596506"/>
    </source>
</evidence>
<dbReference type="InterPro" id="IPR019734">
    <property type="entry name" value="TPR_rpt"/>
</dbReference>
<dbReference type="Pfam" id="PF13174">
    <property type="entry name" value="TPR_6"/>
    <property type="match status" value="1"/>
</dbReference>
<organism evidence="1 2">
    <name type="scientific">Marinobacter aromaticivorans</name>
    <dbReference type="NCBI Taxonomy" id="1494078"/>
    <lineage>
        <taxon>Bacteria</taxon>
        <taxon>Pseudomonadati</taxon>
        <taxon>Pseudomonadota</taxon>
        <taxon>Gammaproteobacteria</taxon>
        <taxon>Pseudomonadales</taxon>
        <taxon>Marinobacteraceae</taxon>
        <taxon>Marinobacter</taxon>
    </lineage>
</organism>
<dbReference type="Proteomes" id="UP001596506">
    <property type="component" value="Unassembled WGS sequence"/>
</dbReference>
<dbReference type="InterPro" id="IPR011990">
    <property type="entry name" value="TPR-like_helical_dom_sf"/>
</dbReference>
<proteinExistence type="predicted"/>
<dbReference type="RefSeq" id="WP_100688644.1">
    <property type="nucleotide sequence ID" value="NZ_JBHTBD010000005.1"/>
</dbReference>